<dbReference type="RefSeq" id="WP_236684299.1">
    <property type="nucleotide sequence ID" value="NZ_CP011541.1"/>
</dbReference>
<dbReference type="AlphaFoldDB" id="A0A0G3GTH6"/>
<reference evidence="2 3" key="1">
    <citation type="submission" date="2015-05" db="EMBL/GenBank/DDBJ databases">
        <title>Complete genome sequence of Corynebacterium epidermidicanis DSM 45586, isolated from the skin of a dog suffering from pruritus.</title>
        <authorList>
            <person name="Ruckert C."/>
            <person name="Albersmeier A."/>
            <person name="Winkler A."/>
            <person name="Tauch A."/>
        </authorList>
    </citation>
    <scope>NUCLEOTIDE SEQUENCE [LARGE SCALE GENOMIC DNA]</scope>
    <source>
        <strain evidence="2 3">DSM 45586</strain>
    </source>
</reference>
<sequence>MDFNRIFTVTLLAASACWLIDAVVSGTPRTPADLDEPPALSATLPYVMALPHRPERPDYQRDRFGDGWVRTGSCTTRHEVLLAQLENATLDDCRLSTGSRIDPYGSAQLSPDSPIEIDHVIPLSAAWDLGAHQWSDEQRLRFANDPNNLVATSRKLNQEKSDQLPAQWLPPRKSARCWYSRKVAFVAASYQLPLPEADIRAMKRTCLVSEIASFPIG</sequence>
<accession>A0A0G3GTH6</accession>
<dbReference type="PROSITE" id="PS51257">
    <property type="entry name" value="PROKAR_LIPOPROTEIN"/>
    <property type="match status" value="1"/>
</dbReference>
<feature type="domain" description="GmrSD restriction endonucleases C-terminal" evidence="1">
    <location>
        <begin position="102"/>
        <end position="175"/>
    </location>
</feature>
<name>A0A0G3GTH6_9CORY</name>
<organism evidence="2 3">
    <name type="scientific">Corynebacterium epidermidicanis</name>
    <dbReference type="NCBI Taxonomy" id="1050174"/>
    <lineage>
        <taxon>Bacteria</taxon>
        <taxon>Bacillati</taxon>
        <taxon>Actinomycetota</taxon>
        <taxon>Actinomycetes</taxon>
        <taxon>Mycobacteriales</taxon>
        <taxon>Corynebacteriaceae</taxon>
        <taxon>Corynebacterium</taxon>
    </lineage>
</organism>
<dbReference type="STRING" id="1050174.CEPID_04915"/>
<evidence type="ECO:0000259" key="1">
    <source>
        <dbReference type="Pfam" id="PF07510"/>
    </source>
</evidence>
<dbReference type="Proteomes" id="UP000035368">
    <property type="component" value="Chromosome"/>
</dbReference>
<gene>
    <name evidence="2" type="ORF">CEPID_04915</name>
</gene>
<dbReference type="EMBL" id="CP011541">
    <property type="protein sequence ID" value="AKK02853.1"/>
    <property type="molecule type" value="Genomic_DNA"/>
</dbReference>
<dbReference type="Gene3D" id="1.10.30.50">
    <property type="match status" value="1"/>
</dbReference>
<dbReference type="KEGG" id="cei:CEPID_04915"/>
<keyword evidence="3" id="KW-1185">Reference proteome</keyword>
<evidence type="ECO:0000313" key="2">
    <source>
        <dbReference type="EMBL" id="AKK02853.1"/>
    </source>
</evidence>
<dbReference type="PANTHER" id="PTHR24094:SF15">
    <property type="entry name" value="AMP-DEPENDENT SYNTHETASE_LIGASE DOMAIN-CONTAINING PROTEIN-RELATED"/>
    <property type="match status" value="1"/>
</dbReference>
<proteinExistence type="predicted"/>
<protein>
    <submittedName>
        <fullName evidence="2">Putative DUF1524 family protein</fullName>
    </submittedName>
</protein>
<evidence type="ECO:0000313" key="3">
    <source>
        <dbReference type="Proteomes" id="UP000035368"/>
    </source>
</evidence>
<dbReference type="Pfam" id="PF07510">
    <property type="entry name" value="GmrSD_C"/>
    <property type="match status" value="1"/>
</dbReference>
<dbReference type="PATRIC" id="fig|1050174.4.peg.996"/>
<dbReference type="PANTHER" id="PTHR24094">
    <property type="entry name" value="SECRETED PROTEIN"/>
    <property type="match status" value="1"/>
</dbReference>
<dbReference type="InterPro" id="IPR011089">
    <property type="entry name" value="GmrSD_C"/>
</dbReference>